<dbReference type="InterPro" id="IPR013785">
    <property type="entry name" value="Aldolase_TIM"/>
</dbReference>
<dbReference type="PIRSF" id="PIRSF001365">
    <property type="entry name" value="DHDPS"/>
    <property type="match status" value="1"/>
</dbReference>
<comment type="similarity">
    <text evidence="2">Belongs to the DapA family.</text>
</comment>
<dbReference type="PANTHER" id="PTHR12128">
    <property type="entry name" value="DIHYDRODIPICOLINATE SYNTHASE"/>
    <property type="match status" value="1"/>
</dbReference>
<gene>
    <name evidence="5" type="ORF">DRW48_00790</name>
</gene>
<dbReference type="CDD" id="cd00408">
    <property type="entry name" value="DHDPS-like"/>
    <property type="match status" value="1"/>
</dbReference>
<proteinExistence type="inferred from homology"/>
<dbReference type="SMART" id="SM01130">
    <property type="entry name" value="DHDPS"/>
    <property type="match status" value="1"/>
</dbReference>
<keyword evidence="1 2" id="KW-0456">Lyase</keyword>
<feature type="binding site" evidence="4">
    <location>
        <position position="209"/>
    </location>
    <ligand>
        <name>pyruvate</name>
        <dbReference type="ChEBI" id="CHEBI:15361"/>
    </ligand>
</feature>
<dbReference type="Gene3D" id="3.20.20.70">
    <property type="entry name" value="Aldolase class I"/>
    <property type="match status" value="1"/>
</dbReference>
<evidence type="ECO:0000313" key="5">
    <source>
        <dbReference type="EMBL" id="AXC48428.1"/>
    </source>
</evidence>
<dbReference type="PRINTS" id="PR00146">
    <property type="entry name" value="DHPICSNTHASE"/>
</dbReference>
<dbReference type="Proteomes" id="UP000252023">
    <property type="component" value="Chromosome"/>
</dbReference>
<evidence type="ECO:0000256" key="2">
    <source>
        <dbReference type="PIRNR" id="PIRNR001365"/>
    </source>
</evidence>
<feature type="active site" description="Schiff-base intermediate with substrate" evidence="3">
    <location>
        <position position="168"/>
    </location>
</feature>
<dbReference type="Pfam" id="PF00701">
    <property type="entry name" value="DHDPS"/>
    <property type="match status" value="1"/>
</dbReference>
<keyword evidence="6" id="KW-1185">Reference proteome</keyword>
<evidence type="ECO:0000256" key="4">
    <source>
        <dbReference type="PIRSR" id="PIRSR001365-2"/>
    </source>
</evidence>
<dbReference type="AlphaFoldDB" id="A0A344PGC3"/>
<evidence type="ECO:0000313" key="6">
    <source>
        <dbReference type="Proteomes" id="UP000252023"/>
    </source>
</evidence>
<accession>A0A344PGC3</accession>
<evidence type="ECO:0000256" key="3">
    <source>
        <dbReference type="PIRSR" id="PIRSR001365-1"/>
    </source>
</evidence>
<sequence>MTSRPQVLVPLVTPFRPDLSVDRERLVTIGKRLIADGADGLAPFGTTSEANSLSVSERIDALEALVAGGIDPAVLVPGTGCAALPDTIALTRHAVSLGVRGTLTLPPFYYKPVSDDGLAASFARVIEAAGPALRLYMYHIPQTSGVPVTANLIARLREAFPGMVVGLKDSSGNWDNTAAMLDAFPEMEIFSSSESLLPRNVAAGGAGCISATANVNAHGIAALIRGLGTPDEARLLDAVTEVRRRFEGPDLIPAIKAAVARRMNDPEYARTRPPLVAMDTAAPAIAEAAALAGGVNEDA</sequence>
<protein>
    <submittedName>
        <fullName evidence="5">Dihydrodipicolinate synthase family protein</fullName>
    </submittedName>
</protein>
<name>A0A344PGC3_9RHOB</name>
<dbReference type="SUPFAM" id="SSF51569">
    <property type="entry name" value="Aldolase"/>
    <property type="match status" value="1"/>
</dbReference>
<organism evidence="5 6">
    <name type="scientific">Paracoccus suum</name>
    <dbReference type="NCBI Taxonomy" id="2259340"/>
    <lineage>
        <taxon>Bacteria</taxon>
        <taxon>Pseudomonadati</taxon>
        <taxon>Pseudomonadota</taxon>
        <taxon>Alphaproteobacteria</taxon>
        <taxon>Rhodobacterales</taxon>
        <taxon>Paracoccaceae</taxon>
        <taxon>Paracoccus</taxon>
    </lineage>
</organism>
<reference evidence="6" key="1">
    <citation type="submission" date="2018-07" db="EMBL/GenBank/DDBJ databases">
        <title>Genome sequencing of Paracoccus sp. SC2-6.</title>
        <authorList>
            <person name="Heo J."/>
            <person name="Kim S.-J."/>
            <person name="Kwon S.-W."/>
        </authorList>
    </citation>
    <scope>NUCLEOTIDE SEQUENCE [LARGE SCALE GENOMIC DNA]</scope>
    <source>
        <strain evidence="6">SC2-6</strain>
    </source>
</reference>
<dbReference type="InterPro" id="IPR002220">
    <property type="entry name" value="DapA-like"/>
</dbReference>
<feature type="active site" description="Proton donor/acceptor" evidence="3">
    <location>
        <position position="138"/>
    </location>
</feature>
<dbReference type="RefSeq" id="WP_114074748.1">
    <property type="nucleotide sequence ID" value="NZ_CP030918.1"/>
</dbReference>
<dbReference type="EMBL" id="CP030918">
    <property type="protein sequence ID" value="AXC48428.1"/>
    <property type="molecule type" value="Genomic_DNA"/>
</dbReference>
<dbReference type="PANTHER" id="PTHR12128:SF67">
    <property type="entry name" value="BLR3884 PROTEIN"/>
    <property type="match status" value="1"/>
</dbReference>
<dbReference type="OrthoDB" id="9782828at2"/>
<dbReference type="GO" id="GO:0008840">
    <property type="term" value="F:4-hydroxy-tetrahydrodipicolinate synthase activity"/>
    <property type="evidence" value="ECO:0007669"/>
    <property type="project" value="TreeGrafter"/>
</dbReference>
<dbReference type="KEGG" id="pars:DRW48_00790"/>
<evidence type="ECO:0000256" key="1">
    <source>
        <dbReference type="ARBA" id="ARBA00023239"/>
    </source>
</evidence>
<feature type="binding site" evidence="4">
    <location>
        <position position="47"/>
    </location>
    <ligand>
        <name>pyruvate</name>
        <dbReference type="ChEBI" id="CHEBI:15361"/>
    </ligand>
</feature>